<evidence type="ECO:0000256" key="1">
    <source>
        <dbReference type="ARBA" id="ARBA00004651"/>
    </source>
</evidence>
<sequence length="866" mass="92079">MGRSGRSLAALCLLILTLAAGVAHAPAQQPPAAPAAAPAAPVDPKSPRGRLDSVRLELSQIETVLARPDLGDDELMRQRLRLQPSLDQLRLIVDQQAPLVEQAKLKLDQLGAKPDDKAPPESAEIARERELRAKAYADADETLKIARASLLQAEQLQSTIADKRRDIFAAQLFAAGPSVLSPTVWSNAVATAPEDLRASGYVFGSWLSGVTDSLTGARGGILALSLVGTGLLYWARARYMPRFKARYAVIQETSTGSLHALYVALARIIAGVAPPALASWLIYKALSTTGLLPERVRPVIWTVVVGLGFVAFVKSLANALFAPTSPQRRLIRVMDDTAHSVVWIASALALVMAVGKVFEAWLQAIAAGLSISIIVKALFAILFALALIAGLYRIRDDEDVEQEACLGPYVPVDGASLGPLRVLGWLIGLAIIGAALSGYVVFASFMAQQTLWLGIVACLYLLAHQFIELGIPHLLTGRGRLALTLRAGVGLRAATLDKLAVLTAGLLKLLLLFVTLLLVLAPWGLESADFLASLRAAFFGFQVGGVTISVSTIVIAAIIFALGIAATRTVQRWLDSKFLPTTQLDPGLRNSITTATGYVGYIAAVALAVSAVGLSLERLTLVASALSVGIGFGLQSVVSNFVSGLILLWERPIRVGDQVVIGDVEGIVKRINVRSTEIATFDRASVIVPNSNLVSGVVRNRVRNDRSGRVLISLSVTRLTDAGAVRTMLQEVADNHGDVLKKPPPAVLFKKLGTATMDFDLICVVEDLDQAGRVTSDLNFAIRKRLAEIEVFGTPQLEVKGLAGVEQSLDGIAGAVERARKAAARKPEAPAAPQPRRKAEAPAEKSEKTKAAPAARPSRTAGNDKE</sequence>
<evidence type="ECO:0000256" key="9">
    <source>
        <dbReference type="SAM" id="SignalP"/>
    </source>
</evidence>
<dbReference type="InterPro" id="IPR011014">
    <property type="entry name" value="MscS_channel_TM-2"/>
</dbReference>
<feature type="transmembrane region" description="Helical" evidence="8">
    <location>
        <begin position="299"/>
        <end position="321"/>
    </location>
</feature>
<dbReference type="PANTHER" id="PTHR30347:SF9">
    <property type="entry name" value="MINICONDUCTANCE MECHANOSENSITIVE CHANNEL MSCM"/>
    <property type="match status" value="1"/>
</dbReference>
<dbReference type="SUPFAM" id="SSF82689">
    <property type="entry name" value="Mechanosensitive channel protein MscS (YggB), C-terminal domain"/>
    <property type="match status" value="1"/>
</dbReference>
<keyword evidence="9" id="KW-0732">Signal</keyword>
<dbReference type="RefSeq" id="WP_260348232.1">
    <property type="nucleotide sequence ID" value="NZ_JAOAOS010000004.1"/>
</dbReference>
<keyword evidence="14" id="KW-1185">Reference proteome</keyword>
<name>A0ABW0F547_9HYPH</name>
<keyword evidence="6 8" id="KW-0472">Membrane</keyword>
<evidence type="ECO:0000256" key="5">
    <source>
        <dbReference type="ARBA" id="ARBA00022989"/>
    </source>
</evidence>
<feature type="transmembrane region" description="Helical" evidence="8">
    <location>
        <begin position="622"/>
        <end position="649"/>
    </location>
</feature>
<feature type="transmembrane region" description="Helical" evidence="8">
    <location>
        <begin position="451"/>
        <end position="471"/>
    </location>
</feature>
<feature type="compositionally biased region" description="Basic and acidic residues" evidence="7">
    <location>
        <begin position="837"/>
        <end position="850"/>
    </location>
</feature>
<feature type="transmembrane region" description="Helical" evidence="8">
    <location>
        <begin position="598"/>
        <end position="616"/>
    </location>
</feature>
<dbReference type="InterPro" id="IPR022249">
    <property type="entry name" value="DUF3772"/>
</dbReference>
<feature type="domain" description="Mechanosensitive ion channel MscS C-terminal" evidence="12">
    <location>
        <begin position="712"/>
        <end position="788"/>
    </location>
</feature>
<feature type="signal peptide" evidence="9">
    <location>
        <begin position="1"/>
        <end position="25"/>
    </location>
</feature>
<dbReference type="EMBL" id="JBHSLI010000004">
    <property type="protein sequence ID" value="MFC5293734.1"/>
    <property type="molecule type" value="Genomic_DNA"/>
</dbReference>
<dbReference type="InterPro" id="IPR006686">
    <property type="entry name" value="MscS_channel_CS"/>
</dbReference>
<dbReference type="InterPro" id="IPR006685">
    <property type="entry name" value="MscS_channel_2nd"/>
</dbReference>
<dbReference type="PANTHER" id="PTHR30347">
    <property type="entry name" value="POTASSIUM CHANNEL RELATED"/>
    <property type="match status" value="1"/>
</dbReference>
<feature type="transmembrane region" description="Helical" evidence="8">
    <location>
        <begin position="220"/>
        <end position="239"/>
    </location>
</feature>
<gene>
    <name evidence="13" type="ORF">ACFPK2_12120</name>
</gene>
<accession>A0ABW0F547</accession>
<evidence type="ECO:0000259" key="10">
    <source>
        <dbReference type="Pfam" id="PF00924"/>
    </source>
</evidence>
<feature type="transmembrane region" description="Helical" evidence="8">
    <location>
        <begin position="260"/>
        <end position="283"/>
    </location>
</feature>
<dbReference type="PROSITE" id="PS01246">
    <property type="entry name" value="UPF0003"/>
    <property type="match status" value="1"/>
</dbReference>
<dbReference type="SUPFAM" id="SSF82861">
    <property type="entry name" value="Mechanosensitive channel protein MscS (YggB), transmembrane region"/>
    <property type="match status" value="1"/>
</dbReference>
<dbReference type="InterPro" id="IPR023408">
    <property type="entry name" value="MscS_beta-dom_sf"/>
</dbReference>
<evidence type="ECO:0000256" key="4">
    <source>
        <dbReference type="ARBA" id="ARBA00022692"/>
    </source>
</evidence>
<keyword evidence="4 8" id="KW-0812">Transmembrane</keyword>
<feature type="transmembrane region" description="Helical" evidence="8">
    <location>
        <begin position="364"/>
        <end position="392"/>
    </location>
</feature>
<comment type="caution">
    <text evidence="13">The sequence shown here is derived from an EMBL/GenBank/DDBJ whole genome shotgun (WGS) entry which is preliminary data.</text>
</comment>
<evidence type="ECO:0000256" key="6">
    <source>
        <dbReference type="ARBA" id="ARBA00023136"/>
    </source>
</evidence>
<evidence type="ECO:0000256" key="3">
    <source>
        <dbReference type="ARBA" id="ARBA00022475"/>
    </source>
</evidence>
<dbReference type="Proteomes" id="UP001595976">
    <property type="component" value="Unassembled WGS sequence"/>
</dbReference>
<feature type="region of interest" description="Disordered" evidence="7">
    <location>
        <begin position="818"/>
        <end position="866"/>
    </location>
</feature>
<evidence type="ECO:0000313" key="13">
    <source>
        <dbReference type="EMBL" id="MFC5293734.1"/>
    </source>
</evidence>
<feature type="transmembrane region" description="Helical" evidence="8">
    <location>
        <begin position="543"/>
        <end position="567"/>
    </location>
</feature>
<feature type="domain" description="DUF3772" evidence="11">
    <location>
        <begin position="143"/>
        <end position="199"/>
    </location>
</feature>
<dbReference type="Gene3D" id="2.30.30.60">
    <property type="match status" value="1"/>
</dbReference>
<keyword evidence="5 8" id="KW-1133">Transmembrane helix</keyword>
<comment type="similarity">
    <text evidence="2">Belongs to the MscS (TC 1.A.23) family.</text>
</comment>
<reference evidence="14" key="1">
    <citation type="journal article" date="2019" name="Int. J. Syst. Evol. Microbiol.">
        <title>The Global Catalogue of Microorganisms (GCM) 10K type strain sequencing project: providing services to taxonomists for standard genome sequencing and annotation.</title>
        <authorList>
            <consortium name="The Broad Institute Genomics Platform"/>
            <consortium name="The Broad Institute Genome Sequencing Center for Infectious Disease"/>
            <person name="Wu L."/>
            <person name="Ma J."/>
        </authorList>
    </citation>
    <scope>NUCLEOTIDE SEQUENCE [LARGE SCALE GENOMIC DNA]</scope>
    <source>
        <strain evidence="14">CGMCC 1.15643</strain>
    </source>
</reference>
<feature type="transmembrane region" description="Helical" evidence="8">
    <location>
        <begin position="499"/>
        <end position="523"/>
    </location>
</feature>
<dbReference type="Gene3D" id="3.30.70.100">
    <property type="match status" value="1"/>
</dbReference>
<dbReference type="Gene3D" id="1.10.287.1260">
    <property type="match status" value="1"/>
</dbReference>
<proteinExistence type="inferred from homology"/>
<feature type="chain" id="PRO_5047185847" evidence="9">
    <location>
        <begin position="26"/>
        <end position="866"/>
    </location>
</feature>
<dbReference type="SUPFAM" id="SSF50182">
    <property type="entry name" value="Sm-like ribonucleoproteins"/>
    <property type="match status" value="1"/>
</dbReference>
<feature type="transmembrane region" description="Helical" evidence="8">
    <location>
        <begin position="341"/>
        <end position="358"/>
    </location>
</feature>
<feature type="region of interest" description="Disordered" evidence="7">
    <location>
        <begin position="28"/>
        <end position="50"/>
    </location>
</feature>
<dbReference type="Pfam" id="PF12607">
    <property type="entry name" value="DUF3772"/>
    <property type="match status" value="1"/>
</dbReference>
<feature type="compositionally biased region" description="Basic and acidic residues" evidence="7">
    <location>
        <begin position="818"/>
        <end position="828"/>
    </location>
</feature>
<evidence type="ECO:0000313" key="14">
    <source>
        <dbReference type="Proteomes" id="UP001595976"/>
    </source>
</evidence>
<dbReference type="InterPro" id="IPR049278">
    <property type="entry name" value="MS_channel_C"/>
</dbReference>
<evidence type="ECO:0000256" key="8">
    <source>
        <dbReference type="SAM" id="Phobius"/>
    </source>
</evidence>
<organism evidence="13 14">
    <name type="scientific">Bosea minatitlanensis</name>
    <dbReference type="NCBI Taxonomy" id="128782"/>
    <lineage>
        <taxon>Bacteria</taxon>
        <taxon>Pseudomonadati</taxon>
        <taxon>Pseudomonadota</taxon>
        <taxon>Alphaproteobacteria</taxon>
        <taxon>Hyphomicrobiales</taxon>
        <taxon>Boseaceae</taxon>
        <taxon>Bosea</taxon>
    </lineage>
</organism>
<keyword evidence="3" id="KW-1003">Cell membrane</keyword>
<dbReference type="Pfam" id="PF00924">
    <property type="entry name" value="MS_channel_2nd"/>
    <property type="match status" value="1"/>
</dbReference>
<evidence type="ECO:0000256" key="2">
    <source>
        <dbReference type="ARBA" id="ARBA00008017"/>
    </source>
</evidence>
<dbReference type="InterPro" id="IPR052702">
    <property type="entry name" value="MscS-like_channel"/>
</dbReference>
<evidence type="ECO:0000259" key="12">
    <source>
        <dbReference type="Pfam" id="PF21082"/>
    </source>
</evidence>
<protein>
    <submittedName>
        <fullName evidence="13">DUF3772 domain-containing protein</fullName>
    </submittedName>
</protein>
<evidence type="ECO:0000259" key="11">
    <source>
        <dbReference type="Pfam" id="PF12607"/>
    </source>
</evidence>
<dbReference type="InterPro" id="IPR010920">
    <property type="entry name" value="LSM_dom_sf"/>
</dbReference>
<comment type="subcellular location">
    <subcellularLocation>
        <location evidence="1">Cell membrane</location>
        <topology evidence="1">Multi-pass membrane protein</topology>
    </subcellularLocation>
</comment>
<feature type="domain" description="Mechanosensitive ion channel MscS" evidence="10">
    <location>
        <begin position="637"/>
        <end position="700"/>
    </location>
</feature>
<dbReference type="InterPro" id="IPR011066">
    <property type="entry name" value="MscS_channel_C_sf"/>
</dbReference>
<feature type="transmembrane region" description="Helical" evidence="8">
    <location>
        <begin position="422"/>
        <end position="445"/>
    </location>
</feature>
<evidence type="ECO:0000256" key="7">
    <source>
        <dbReference type="SAM" id="MobiDB-lite"/>
    </source>
</evidence>
<dbReference type="Pfam" id="PF21082">
    <property type="entry name" value="MS_channel_3rd"/>
    <property type="match status" value="1"/>
</dbReference>